<comment type="caution">
    <text evidence="1">The sequence shown here is derived from an EMBL/GenBank/DDBJ whole genome shotgun (WGS) entry which is preliminary data.</text>
</comment>
<protein>
    <submittedName>
        <fullName evidence="1">Uncharacterized protein</fullName>
    </submittedName>
</protein>
<reference evidence="1 2" key="1">
    <citation type="submission" date="2016-11" db="EMBL/GenBank/DDBJ databases">
        <title>The macronuclear genome of Stentor coeruleus: a giant cell with tiny introns.</title>
        <authorList>
            <person name="Slabodnick M."/>
            <person name="Ruby J.G."/>
            <person name="Reiff S.B."/>
            <person name="Swart E.C."/>
            <person name="Gosai S."/>
            <person name="Prabakaran S."/>
            <person name="Witkowska E."/>
            <person name="Larue G.E."/>
            <person name="Fisher S."/>
            <person name="Freeman R.M."/>
            <person name="Gunawardena J."/>
            <person name="Chu W."/>
            <person name="Stover N.A."/>
            <person name="Gregory B.D."/>
            <person name="Nowacki M."/>
            <person name="Derisi J."/>
            <person name="Roy S.W."/>
            <person name="Marshall W.F."/>
            <person name="Sood P."/>
        </authorList>
    </citation>
    <scope>NUCLEOTIDE SEQUENCE [LARGE SCALE GENOMIC DNA]</scope>
    <source>
        <strain evidence="1">WM001</strain>
    </source>
</reference>
<evidence type="ECO:0000313" key="1">
    <source>
        <dbReference type="EMBL" id="OMJ85817.1"/>
    </source>
</evidence>
<organism evidence="1 2">
    <name type="scientific">Stentor coeruleus</name>
    <dbReference type="NCBI Taxonomy" id="5963"/>
    <lineage>
        <taxon>Eukaryota</taxon>
        <taxon>Sar</taxon>
        <taxon>Alveolata</taxon>
        <taxon>Ciliophora</taxon>
        <taxon>Postciliodesmatophora</taxon>
        <taxon>Heterotrichea</taxon>
        <taxon>Heterotrichida</taxon>
        <taxon>Stentoridae</taxon>
        <taxon>Stentor</taxon>
    </lineage>
</organism>
<dbReference type="EMBL" id="MPUH01000225">
    <property type="protein sequence ID" value="OMJ85817.1"/>
    <property type="molecule type" value="Genomic_DNA"/>
</dbReference>
<evidence type="ECO:0000313" key="2">
    <source>
        <dbReference type="Proteomes" id="UP000187209"/>
    </source>
</evidence>
<proteinExistence type="predicted"/>
<name>A0A1R2C9Y6_9CILI</name>
<dbReference type="Proteomes" id="UP000187209">
    <property type="component" value="Unassembled WGS sequence"/>
</dbReference>
<sequence length="105" mass="12357">MGVIQGKDFCCMKEERKSILELSIFDNSFDSEFVRDSNYESPIPDEVYSYSPIHKDKSFTVDDDSTDIEKGFEVTEEPNKNYPRKSSIEDCTHNLWMLHRNTYKN</sequence>
<keyword evidence="2" id="KW-1185">Reference proteome</keyword>
<gene>
    <name evidence="1" type="ORF">SteCoe_12814</name>
</gene>
<dbReference type="AlphaFoldDB" id="A0A1R2C9Y6"/>
<accession>A0A1R2C9Y6</accession>